<keyword evidence="24" id="KW-1185">Reference proteome</keyword>
<evidence type="ECO:0000259" key="20">
    <source>
        <dbReference type="PROSITE" id="PS51096"/>
    </source>
</evidence>
<dbReference type="SUPFAM" id="SSF47831">
    <property type="entry name" value="Enzyme I of the PEP:sugar phosphotransferase system HPr-binding (sub)domain"/>
    <property type="match status" value="1"/>
</dbReference>
<dbReference type="PROSITE" id="PS51350">
    <property type="entry name" value="PTS_HPR_DOM"/>
    <property type="match status" value="1"/>
</dbReference>
<gene>
    <name evidence="23" type="ORF">BJ959_001209</name>
</gene>
<dbReference type="Pfam" id="PF00381">
    <property type="entry name" value="PTS-HPr"/>
    <property type="match status" value="1"/>
</dbReference>
<dbReference type="PROSITE" id="PS00369">
    <property type="entry name" value="PTS_HPR_HIS"/>
    <property type="match status" value="1"/>
</dbReference>
<feature type="domain" description="PTS EIIA type-4" evidence="20">
    <location>
        <begin position="236"/>
        <end position="365"/>
    </location>
</feature>
<evidence type="ECO:0000256" key="6">
    <source>
        <dbReference type="ARBA" id="ARBA00007837"/>
    </source>
</evidence>
<dbReference type="Pfam" id="PF05524">
    <property type="entry name" value="PEP-utilisers_N"/>
    <property type="match status" value="1"/>
</dbReference>
<dbReference type="Gene3D" id="3.50.30.10">
    <property type="entry name" value="Phosphohistidine domain"/>
    <property type="match status" value="1"/>
</dbReference>
<evidence type="ECO:0000256" key="10">
    <source>
        <dbReference type="ARBA" id="ARBA00022448"/>
    </source>
</evidence>
<dbReference type="Gene3D" id="3.30.1340.10">
    <property type="entry name" value="HPr-like"/>
    <property type="match status" value="1"/>
</dbReference>
<dbReference type="PRINTS" id="PR01736">
    <property type="entry name" value="PHPHTRNFRASE"/>
</dbReference>
<evidence type="ECO:0000313" key="23">
    <source>
        <dbReference type="EMBL" id="MBB5617713.1"/>
    </source>
</evidence>
<evidence type="ECO:0000256" key="11">
    <source>
        <dbReference type="ARBA" id="ARBA00022490"/>
    </source>
</evidence>
<dbReference type="InterPro" id="IPR036618">
    <property type="entry name" value="PtsI_HPr-bd_sf"/>
</dbReference>
<dbReference type="InterPro" id="IPR036637">
    <property type="entry name" value="Phosphohistidine_dom_sf"/>
</dbReference>
<dbReference type="InterPro" id="IPR036662">
    <property type="entry name" value="PTS_EIIA_man-typ_sf"/>
</dbReference>
<dbReference type="PANTHER" id="PTHR46244:SF3">
    <property type="entry name" value="PHOSPHOENOLPYRUVATE-PROTEIN PHOSPHOTRANSFERASE"/>
    <property type="match status" value="1"/>
</dbReference>
<dbReference type="InterPro" id="IPR008731">
    <property type="entry name" value="PTS_EIN"/>
</dbReference>
<dbReference type="GO" id="GO:0004371">
    <property type="term" value="F:glycerone kinase activity"/>
    <property type="evidence" value="ECO:0007669"/>
    <property type="project" value="InterPro"/>
</dbReference>
<dbReference type="SUPFAM" id="SSF51621">
    <property type="entry name" value="Phosphoenolpyruvate/pyruvate domain"/>
    <property type="match status" value="1"/>
</dbReference>
<dbReference type="GO" id="GO:0009401">
    <property type="term" value="P:phosphoenolpyruvate-dependent sugar phosphotransferase system"/>
    <property type="evidence" value="ECO:0007669"/>
    <property type="project" value="UniProtKB-KW"/>
</dbReference>
<dbReference type="InterPro" id="IPR050499">
    <property type="entry name" value="PEP-utilizing_PTS_enzyme"/>
</dbReference>
<dbReference type="SUPFAM" id="SSF101473">
    <property type="entry name" value="DhaL-like"/>
    <property type="match status" value="1"/>
</dbReference>
<dbReference type="InterPro" id="IPR006318">
    <property type="entry name" value="PTS_EI-like"/>
</dbReference>
<dbReference type="Pfam" id="PF02896">
    <property type="entry name" value="PEP-utilizers_C"/>
    <property type="match status" value="1"/>
</dbReference>
<dbReference type="InterPro" id="IPR023151">
    <property type="entry name" value="PEP_util_CS"/>
</dbReference>
<evidence type="ECO:0000256" key="12">
    <source>
        <dbReference type="ARBA" id="ARBA00022597"/>
    </source>
</evidence>
<proteinExistence type="inferred from homology"/>
<dbReference type="InterPro" id="IPR012737">
    <property type="entry name" value="DhaK_L_YcgS"/>
</dbReference>
<dbReference type="InterPro" id="IPR000121">
    <property type="entry name" value="PEP_util_C"/>
</dbReference>
<evidence type="ECO:0000259" key="21">
    <source>
        <dbReference type="PROSITE" id="PS51350"/>
    </source>
</evidence>
<dbReference type="InterPro" id="IPR004701">
    <property type="entry name" value="PTS_EIIA_man-typ"/>
</dbReference>
<dbReference type="InterPro" id="IPR000032">
    <property type="entry name" value="HPr-like"/>
</dbReference>
<dbReference type="InterPro" id="IPR040442">
    <property type="entry name" value="Pyrv_kinase-like_dom_sf"/>
</dbReference>
<evidence type="ECO:0000256" key="4">
    <source>
        <dbReference type="ARBA" id="ARBA00003681"/>
    </source>
</evidence>
<feature type="domain" description="DhaL" evidence="22">
    <location>
        <begin position="7"/>
        <end position="207"/>
    </location>
</feature>
<keyword evidence="11" id="KW-0963">Cytoplasm</keyword>
<evidence type="ECO:0000256" key="5">
    <source>
        <dbReference type="ARBA" id="ARBA00004496"/>
    </source>
</evidence>
<evidence type="ECO:0000256" key="17">
    <source>
        <dbReference type="ARBA" id="ARBA00022842"/>
    </source>
</evidence>
<comment type="cofactor">
    <cofactor evidence="2">
        <name>Mg(2+)</name>
        <dbReference type="ChEBI" id="CHEBI:18420"/>
    </cofactor>
</comment>
<comment type="subcellular location">
    <subcellularLocation>
        <location evidence="5">Cytoplasm</location>
    </subcellularLocation>
</comment>
<dbReference type="FunFam" id="1.25.40.340:FF:000002">
    <property type="entry name" value="Dihydroxyacetone kinase, L subunit"/>
    <property type="match status" value="1"/>
</dbReference>
<dbReference type="SUPFAM" id="SSF53062">
    <property type="entry name" value="PTS system fructose IIA component-like"/>
    <property type="match status" value="1"/>
</dbReference>
<evidence type="ECO:0000256" key="2">
    <source>
        <dbReference type="ARBA" id="ARBA00001946"/>
    </source>
</evidence>
<evidence type="ECO:0000256" key="15">
    <source>
        <dbReference type="ARBA" id="ARBA00022723"/>
    </source>
</evidence>
<comment type="catalytic activity">
    <reaction evidence="1">
        <text>L-histidyl-[protein] + phosphoenolpyruvate = N(pros)-phospho-L-histidyl-[protein] + pyruvate</text>
        <dbReference type="Rhea" id="RHEA:23880"/>
        <dbReference type="Rhea" id="RHEA-COMP:9745"/>
        <dbReference type="Rhea" id="RHEA-COMP:9746"/>
        <dbReference type="ChEBI" id="CHEBI:15361"/>
        <dbReference type="ChEBI" id="CHEBI:29979"/>
        <dbReference type="ChEBI" id="CHEBI:58702"/>
        <dbReference type="ChEBI" id="CHEBI:64837"/>
        <dbReference type="EC" id="2.7.3.9"/>
    </reaction>
</comment>
<evidence type="ECO:0000256" key="3">
    <source>
        <dbReference type="ARBA" id="ARBA00002728"/>
    </source>
</evidence>
<dbReference type="OrthoDB" id="9765468at2"/>
<name>A0A840X5B3_9MICO</name>
<dbReference type="Gene3D" id="1.10.274.10">
    <property type="entry name" value="PtsI, HPr-binding domain"/>
    <property type="match status" value="1"/>
</dbReference>
<dbReference type="SMART" id="SM01120">
    <property type="entry name" value="Dak2"/>
    <property type="match status" value="1"/>
</dbReference>
<dbReference type="RefSeq" id="WP_153983007.1">
    <property type="nucleotide sequence ID" value="NZ_BAAANZ010000006.1"/>
</dbReference>
<dbReference type="Gene3D" id="3.40.50.510">
    <property type="entry name" value="Phosphotransferase system, mannose-type IIA component"/>
    <property type="match status" value="1"/>
</dbReference>
<comment type="similarity">
    <text evidence="6">Belongs to the PEP-utilizing enzyme family.</text>
</comment>
<dbReference type="InterPro" id="IPR004007">
    <property type="entry name" value="DhaL_dom"/>
</dbReference>
<keyword evidence="10" id="KW-0813">Transport</keyword>
<keyword evidence="12" id="KW-0762">Sugar transport</keyword>
<keyword evidence="16" id="KW-0418">Kinase</keyword>
<feature type="compositionally biased region" description="Polar residues" evidence="19">
    <location>
        <begin position="214"/>
        <end position="233"/>
    </location>
</feature>
<dbReference type="CDD" id="cd00367">
    <property type="entry name" value="PTS-HPr_like"/>
    <property type="match status" value="1"/>
</dbReference>
<feature type="region of interest" description="Disordered" evidence="19">
    <location>
        <begin position="362"/>
        <end position="382"/>
    </location>
</feature>
<keyword evidence="17" id="KW-0460">Magnesium</keyword>
<feature type="region of interest" description="Disordered" evidence="19">
    <location>
        <begin position="213"/>
        <end position="233"/>
    </location>
</feature>
<comment type="function">
    <text evidence="4">General (non sugar-specific) component of the phosphoenolpyruvate-dependent sugar phosphotransferase system (sugar PTS). This major carbohydrate active-transport system catalyzes the phosphorylation of incoming sugar substrates concomitantly with their translocation across the cell membrane. The phosphoryl group from phosphoenolpyruvate (PEP) is transferred to the phosphoryl carrier protein HPr by enzyme I. Phospho-HPr then transfers it to the PTS EIIA domain.</text>
</comment>
<dbReference type="InterPro" id="IPR015813">
    <property type="entry name" value="Pyrv/PenolPyrv_kinase-like_dom"/>
</dbReference>
<dbReference type="Gene3D" id="1.25.40.340">
    <property type="match status" value="1"/>
</dbReference>
<dbReference type="NCBIfam" id="TIGR01003">
    <property type="entry name" value="PTS_HPr_family"/>
    <property type="match status" value="1"/>
</dbReference>
<dbReference type="GO" id="GO:0046872">
    <property type="term" value="F:metal ion binding"/>
    <property type="evidence" value="ECO:0007669"/>
    <property type="project" value="UniProtKB-KW"/>
</dbReference>
<dbReference type="SUPFAM" id="SSF52009">
    <property type="entry name" value="Phosphohistidine domain"/>
    <property type="match status" value="1"/>
</dbReference>
<evidence type="ECO:0000259" key="22">
    <source>
        <dbReference type="PROSITE" id="PS51480"/>
    </source>
</evidence>
<accession>A0A840X5B3</accession>
<dbReference type="GO" id="GO:0008965">
    <property type="term" value="F:phosphoenolpyruvate-protein phosphotransferase activity"/>
    <property type="evidence" value="ECO:0007669"/>
    <property type="project" value="UniProtKB-EC"/>
</dbReference>
<evidence type="ECO:0000256" key="7">
    <source>
        <dbReference type="ARBA" id="ARBA00012232"/>
    </source>
</evidence>
<evidence type="ECO:0000256" key="19">
    <source>
        <dbReference type="SAM" id="MobiDB-lite"/>
    </source>
</evidence>
<dbReference type="Gene3D" id="3.20.20.60">
    <property type="entry name" value="Phosphoenolpyruvate-binding domains"/>
    <property type="match status" value="1"/>
</dbReference>
<organism evidence="23 24">
    <name type="scientific">Microcella frigidaquae</name>
    <dbReference type="NCBI Taxonomy" id="424758"/>
    <lineage>
        <taxon>Bacteria</taxon>
        <taxon>Bacillati</taxon>
        <taxon>Actinomycetota</taxon>
        <taxon>Actinomycetes</taxon>
        <taxon>Micrococcales</taxon>
        <taxon>Microbacteriaceae</taxon>
        <taxon>Microcella</taxon>
    </lineage>
</organism>
<dbReference type="PANTHER" id="PTHR46244">
    <property type="entry name" value="PHOSPHOENOLPYRUVATE-PROTEIN PHOSPHOTRANSFERASE"/>
    <property type="match status" value="1"/>
</dbReference>
<dbReference type="PROSITE" id="PS51480">
    <property type="entry name" value="DHAL"/>
    <property type="match status" value="1"/>
</dbReference>
<dbReference type="GO" id="GO:0016020">
    <property type="term" value="C:membrane"/>
    <property type="evidence" value="ECO:0007669"/>
    <property type="project" value="InterPro"/>
</dbReference>
<evidence type="ECO:0000256" key="16">
    <source>
        <dbReference type="ARBA" id="ARBA00022777"/>
    </source>
</evidence>
<dbReference type="AlphaFoldDB" id="A0A840X5B3"/>
<dbReference type="InterPro" id="IPR001020">
    <property type="entry name" value="PTS_HPr_His_P_site"/>
</dbReference>
<dbReference type="InterPro" id="IPR018274">
    <property type="entry name" value="PEP_util_AS"/>
</dbReference>
<dbReference type="InterPro" id="IPR008279">
    <property type="entry name" value="PEP-util_enz_mobile_dom"/>
</dbReference>
<dbReference type="Pfam" id="PF03610">
    <property type="entry name" value="EIIA-man"/>
    <property type="match status" value="1"/>
</dbReference>
<dbReference type="GO" id="GO:0006071">
    <property type="term" value="P:glycerol metabolic process"/>
    <property type="evidence" value="ECO:0007669"/>
    <property type="project" value="InterPro"/>
</dbReference>
<dbReference type="PROSITE" id="PS00370">
    <property type="entry name" value="PEP_ENZYMES_PHOS_SITE"/>
    <property type="match status" value="1"/>
</dbReference>
<reference evidence="23 24" key="1">
    <citation type="submission" date="2020-08" db="EMBL/GenBank/DDBJ databases">
        <title>Sequencing the genomes of 1000 actinobacteria strains.</title>
        <authorList>
            <person name="Klenk H.-P."/>
        </authorList>
    </citation>
    <scope>NUCLEOTIDE SEQUENCE [LARGE SCALE GENOMIC DNA]</scope>
    <source>
        <strain evidence="23 24">DSM 23889</strain>
    </source>
</reference>
<keyword evidence="15" id="KW-0479">Metal-binding</keyword>
<evidence type="ECO:0000256" key="1">
    <source>
        <dbReference type="ARBA" id="ARBA00000683"/>
    </source>
</evidence>
<dbReference type="GO" id="GO:0005737">
    <property type="term" value="C:cytoplasm"/>
    <property type="evidence" value="ECO:0007669"/>
    <property type="project" value="UniProtKB-SubCell"/>
</dbReference>
<comment type="caution">
    <text evidence="23">The sequence shown here is derived from an EMBL/GenBank/DDBJ whole genome shotgun (WGS) entry which is preliminary data.</text>
</comment>
<dbReference type="InterPro" id="IPR036117">
    <property type="entry name" value="DhaL_dom_sf"/>
</dbReference>
<dbReference type="NCBIfam" id="TIGR02365">
    <property type="entry name" value="dha_L_ycgS"/>
    <property type="match status" value="1"/>
</dbReference>
<evidence type="ECO:0000256" key="14">
    <source>
        <dbReference type="ARBA" id="ARBA00022683"/>
    </source>
</evidence>
<dbReference type="Pfam" id="PF00391">
    <property type="entry name" value="PEP-utilizers"/>
    <property type="match status" value="1"/>
</dbReference>
<dbReference type="SUPFAM" id="SSF55594">
    <property type="entry name" value="HPr-like"/>
    <property type="match status" value="1"/>
</dbReference>
<dbReference type="PROSITE" id="PS00742">
    <property type="entry name" value="PEP_ENZYMES_2"/>
    <property type="match status" value="1"/>
</dbReference>
<evidence type="ECO:0000256" key="9">
    <source>
        <dbReference type="ARBA" id="ARBA00020422"/>
    </source>
</evidence>
<sequence>MHELTVGAATAWLRGWAAAIGENEQHLTALDAAIGDADHGANLRRGAAAVIERWDAHPPTSVHEALTLAGEALVGTVGGASGPLFGTLLLRAAAEIGDRTTVDAATLAAALRAGTAGVRERGRVELGDKTMLDALVPAVDALDAALAGGQPLAEAMAAAAHAGRSARDATARMVARRGRASQLGDRSLGAIDPGSASAALLLDALAAALGAEPPTTTENATLPSTGGDRSSPSTARVGIVLVSHSMDLAMAARRLADEVAGEHPPRIAIAAGRADGGTGTNATRVAAAISEASQGRGVVVITDLGSAVLSADMALEQLGGRIAVRVVAAPFVEGLLAAAVRAGIGDDLDTVAAEAEAALSPKSALLQRPAPGPSEPARPPAELADDDALTVSAPAVVVNEGGLHARPAAEIAALAAGFTAELTLTVDGKPPASARSPLAIAVLAATAGTAVRIDAAGVDARAAVDALVALLATGFGEPLIAELVEPADAGTAIGTATATSADDSIAAAAPAPVSGTGPGTGPLGVSAGRVIGPVAVLVHAIAEPPATAVLAPPARAAAAGILRDALEATARDYRRRAEETSGHRAEVLVATAAMAGDPQLIEEAAGAIRARGLTPERAVWEAIADVAEQYRAAGGELFDRITDLHDVRDRVIARLTGVEPPGLPERREPYVLVADDLAPADTVSLDPATCIALVTEGGGPTSHTAIIARELGLPAVVGVEGATRIADGTLVLVDGETGEVIVQPDPGLQATATGVITLPPFRGPGSTADGHRVVLSANVGAPREIARAVERGAEGVGLFRTEFCFLDRADEPSVAEQVAAYREVFAAFPDQRVIVRTLDAGSDKPLPFFTPIHEPNPVLGLRGVRTAIRDPLVLERQLRAIAEAAAAERADVAVMAPMIATLAETREFAARAREAGIRSVGVMLETPAAALTAIELCGAVDFLSVGTNDLSQYTMAADRMSAALAPLADPWQPALLRMIRIVGEAAEATGTPMGLCGEAAADPDFAAVLVGLGATSLSMVARAIPTVGARLAGVTLTQCRDAAAASCAAPDPLAARAAARAALG</sequence>
<dbReference type="EMBL" id="JACHBS010000001">
    <property type="protein sequence ID" value="MBB5617713.1"/>
    <property type="molecule type" value="Genomic_DNA"/>
</dbReference>
<dbReference type="Proteomes" id="UP000552883">
    <property type="component" value="Unassembled WGS sequence"/>
</dbReference>
<comment type="function">
    <text evidence="3">General (non sugar-specific) component of the phosphoenolpyruvate-dependent sugar phosphotransferase system (sugar PTS). This major carbohydrate active-transport system catalyzes the phosphorylation of incoming sugar substrates concomitantly with their translocation across the cell membrane. Enzyme I transfers the phosphoryl group from phosphoenolpyruvate (PEP) to the phosphoryl carrier protein (HPr).</text>
</comment>
<keyword evidence="13 23" id="KW-0808">Transferase</keyword>
<dbReference type="InterPro" id="IPR035895">
    <property type="entry name" value="HPr-like_sf"/>
</dbReference>
<evidence type="ECO:0000313" key="24">
    <source>
        <dbReference type="Proteomes" id="UP000552883"/>
    </source>
</evidence>
<dbReference type="PROSITE" id="PS51096">
    <property type="entry name" value="PTS_EIIA_TYPE_4"/>
    <property type="match status" value="1"/>
</dbReference>
<evidence type="ECO:0000256" key="18">
    <source>
        <dbReference type="ARBA" id="ARBA00033235"/>
    </source>
</evidence>
<feature type="domain" description="HPr" evidence="21">
    <location>
        <begin position="390"/>
        <end position="478"/>
    </location>
</feature>
<dbReference type="PRINTS" id="PR00107">
    <property type="entry name" value="PHOSPHOCPHPR"/>
</dbReference>
<protein>
    <recommendedName>
        <fullName evidence="9">Phosphocarrier protein HPr</fullName>
        <ecNumber evidence="7">2.7.3.9</ecNumber>
    </recommendedName>
    <alternativeName>
        <fullName evidence="8">Phosphoenolpyruvate-protein phosphotransferase</fullName>
    </alternativeName>
    <alternativeName>
        <fullName evidence="18">Phosphotransferase system, enzyme I</fullName>
    </alternativeName>
</protein>
<evidence type="ECO:0000256" key="8">
    <source>
        <dbReference type="ARBA" id="ARBA00016544"/>
    </source>
</evidence>
<keyword evidence="14" id="KW-0598">Phosphotransferase system</keyword>
<evidence type="ECO:0000256" key="13">
    <source>
        <dbReference type="ARBA" id="ARBA00022679"/>
    </source>
</evidence>
<dbReference type="NCBIfam" id="TIGR01417">
    <property type="entry name" value="PTS_I_fam"/>
    <property type="match status" value="1"/>
</dbReference>
<dbReference type="Pfam" id="PF02734">
    <property type="entry name" value="Dak2"/>
    <property type="match status" value="1"/>
</dbReference>
<dbReference type="EC" id="2.7.3.9" evidence="7"/>
<feature type="compositionally biased region" description="Pro residues" evidence="19">
    <location>
        <begin position="370"/>
        <end position="379"/>
    </location>
</feature>